<accession>A0A4S4NJW2</accession>
<evidence type="ECO:0000256" key="2">
    <source>
        <dbReference type="ARBA" id="ARBA00022741"/>
    </source>
</evidence>
<evidence type="ECO:0000313" key="10">
    <source>
        <dbReference type="Proteomes" id="UP000306602"/>
    </source>
</evidence>
<keyword evidence="5" id="KW-0963">Cytoplasm</keyword>
<dbReference type="InterPro" id="IPR027417">
    <property type="entry name" value="P-loop_NTPase"/>
</dbReference>
<feature type="domain" description="Hflx-type G" evidence="8">
    <location>
        <begin position="197"/>
        <end position="366"/>
    </location>
</feature>
<dbReference type="Pfam" id="PF19275">
    <property type="entry name" value="HflX_C"/>
    <property type="match status" value="1"/>
</dbReference>
<dbReference type="InterPro" id="IPR025121">
    <property type="entry name" value="GTPase_HflX_N"/>
</dbReference>
<dbReference type="InterPro" id="IPR032305">
    <property type="entry name" value="GTP-bd_M"/>
</dbReference>
<evidence type="ECO:0000256" key="6">
    <source>
        <dbReference type="PIRSR" id="PIRSR006809-1"/>
    </source>
</evidence>
<dbReference type="Pfam" id="PF16360">
    <property type="entry name" value="GTP-bdg_M"/>
    <property type="match status" value="1"/>
</dbReference>
<dbReference type="PROSITE" id="PS51705">
    <property type="entry name" value="G_HFLX"/>
    <property type="match status" value="1"/>
</dbReference>
<dbReference type="GO" id="GO:0003924">
    <property type="term" value="F:GTPase activity"/>
    <property type="evidence" value="ECO:0007669"/>
    <property type="project" value="UniProtKB-UniRule"/>
</dbReference>
<evidence type="ECO:0000313" key="9">
    <source>
        <dbReference type="EMBL" id="THH39205.1"/>
    </source>
</evidence>
<dbReference type="GO" id="GO:0046872">
    <property type="term" value="F:metal ion binding"/>
    <property type="evidence" value="ECO:0007669"/>
    <property type="project" value="UniProtKB-KW"/>
</dbReference>
<feature type="binding site" evidence="6">
    <location>
        <begin position="228"/>
        <end position="232"/>
    </location>
    <ligand>
        <name>GTP</name>
        <dbReference type="ChEBI" id="CHEBI:37565"/>
    </ligand>
</feature>
<comment type="caution">
    <text evidence="9">The sequence shown here is derived from an EMBL/GenBank/DDBJ whole genome shotgun (WGS) entry which is preliminary data.</text>
</comment>
<dbReference type="AlphaFoldDB" id="A0A4S4NJW2"/>
<dbReference type="EMBL" id="SRKY01000001">
    <property type="protein sequence ID" value="THH39205.1"/>
    <property type="molecule type" value="Genomic_DNA"/>
</dbReference>
<dbReference type="SUPFAM" id="SSF52540">
    <property type="entry name" value="P-loop containing nucleoside triphosphate hydrolases"/>
    <property type="match status" value="1"/>
</dbReference>
<dbReference type="PANTHER" id="PTHR10229:SF0">
    <property type="entry name" value="GTP-BINDING PROTEIN 6-RELATED"/>
    <property type="match status" value="1"/>
</dbReference>
<feature type="binding site" evidence="7">
    <location>
        <position position="210"/>
    </location>
    <ligand>
        <name>Mg(2+)</name>
        <dbReference type="ChEBI" id="CHEBI:18420"/>
    </ligand>
</feature>
<dbReference type="CDD" id="cd01878">
    <property type="entry name" value="HflX"/>
    <property type="match status" value="1"/>
</dbReference>
<protein>
    <recommendedName>
        <fullName evidence="5">GTPase HflX</fullName>
    </recommendedName>
    <alternativeName>
        <fullName evidence="5">GTP-binding protein HflX</fullName>
    </alternativeName>
</protein>
<comment type="cofactor">
    <cofactor evidence="7">
        <name>Mg(2+)</name>
        <dbReference type="ChEBI" id="CHEBI:18420"/>
    </cofactor>
</comment>
<reference evidence="9 10" key="1">
    <citation type="submission" date="2019-04" db="EMBL/GenBank/DDBJ databases">
        <title>Shimia ponticola sp. nov., isolated from seawater.</title>
        <authorList>
            <person name="Kim Y.-O."/>
            <person name="Yoon J.-H."/>
        </authorList>
    </citation>
    <scope>NUCLEOTIDE SEQUENCE [LARGE SCALE GENOMIC DNA]</scope>
    <source>
        <strain evidence="9 10">MYP11</strain>
    </source>
</reference>
<dbReference type="PIRSF" id="PIRSF006809">
    <property type="entry name" value="GTP-binding_hflX_prd"/>
    <property type="match status" value="1"/>
</dbReference>
<dbReference type="GO" id="GO:0043022">
    <property type="term" value="F:ribosome binding"/>
    <property type="evidence" value="ECO:0007669"/>
    <property type="project" value="TreeGrafter"/>
</dbReference>
<dbReference type="Gene3D" id="3.40.50.300">
    <property type="entry name" value="P-loop containing nucleotide triphosphate hydrolases"/>
    <property type="match status" value="1"/>
</dbReference>
<keyword evidence="10" id="KW-1185">Reference proteome</keyword>
<keyword evidence="4 5" id="KW-0342">GTP-binding</keyword>
<dbReference type="InterPro" id="IPR045498">
    <property type="entry name" value="HflX_C"/>
</dbReference>
<dbReference type="InterPro" id="IPR042108">
    <property type="entry name" value="GTPase_HflX_N_sf"/>
</dbReference>
<comment type="subunit">
    <text evidence="5">Monomer. Associates with the 50S ribosomal subunit.</text>
</comment>
<feature type="binding site" evidence="6">
    <location>
        <begin position="250"/>
        <end position="253"/>
    </location>
    <ligand>
        <name>GTP</name>
        <dbReference type="ChEBI" id="CHEBI:37565"/>
    </ligand>
</feature>
<dbReference type="GO" id="GO:0005737">
    <property type="term" value="C:cytoplasm"/>
    <property type="evidence" value="ECO:0007669"/>
    <property type="project" value="UniProtKB-SubCell"/>
</dbReference>
<dbReference type="Gene3D" id="6.10.250.2860">
    <property type="match status" value="1"/>
</dbReference>
<gene>
    <name evidence="5 9" type="primary">hflX</name>
    <name evidence="9" type="ORF">E4Z66_03970</name>
</gene>
<evidence type="ECO:0000256" key="3">
    <source>
        <dbReference type="ARBA" id="ARBA00022842"/>
    </source>
</evidence>
<dbReference type="PRINTS" id="PR00326">
    <property type="entry name" value="GTP1OBG"/>
</dbReference>
<proteinExistence type="inferred from homology"/>
<comment type="subcellular location">
    <subcellularLocation>
        <location evidence="5">Cytoplasm</location>
    </subcellularLocation>
    <text evidence="5">May associate with membranes.</text>
</comment>
<dbReference type="Pfam" id="PF13167">
    <property type="entry name" value="GTP-bdg_N"/>
    <property type="match status" value="1"/>
</dbReference>
<dbReference type="NCBIfam" id="TIGR03156">
    <property type="entry name" value="GTP_HflX"/>
    <property type="match status" value="1"/>
</dbReference>
<comment type="similarity">
    <text evidence="5">Belongs to the TRAFAC class OBG-HflX-like GTPase superfamily. HflX GTPase family.</text>
</comment>
<feature type="binding site" evidence="6">
    <location>
        <begin position="203"/>
        <end position="210"/>
    </location>
    <ligand>
        <name>GTP</name>
        <dbReference type="ChEBI" id="CHEBI:37565"/>
    </ligand>
</feature>
<evidence type="ECO:0000259" key="8">
    <source>
        <dbReference type="PROSITE" id="PS51705"/>
    </source>
</evidence>
<keyword evidence="3 7" id="KW-0460">Magnesium</keyword>
<sequence>MTRAWVLHPDIRKNEHRRAAAPALEEAVALAKALGELEVVGQEIVPLPKPQPGYLFGSGKVEELGQRLKANDVELVLIDGPVTPVQQRNLEKAWNCKLLDRTGLILEIFSDRAATREGVLQVEMAALSYQRTRLVRAWTHLERQRGGLGFVGGPGETQIEADRRAIDEQLVRLRRQLSKVVKTRGLHRAARAKVPYPIVALVGYTNAGKSTLFNRLTGAEVMAKDMLFATLDPTMRRVELPEGPEVILSDTVGFISDLPTELVAAFRATLEEVLEADVIVHVRDISHAETDAQARNVEDILTSLGVDDERPRFELWNKVDQLEPSTAEALRTKAAREDHIFVTSALTGEGLDAPLAAIAETLRGAVSEEEIRLGHNEGRKRAWLYERDLVQDEEMEEDGVALRVRWTARQRDDFGRL</sequence>
<organism evidence="9 10">
    <name type="scientific">Aliishimia ponticola</name>
    <dbReference type="NCBI Taxonomy" id="2499833"/>
    <lineage>
        <taxon>Bacteria</taxon>
        <taxon>Pseudomonadati</taxon>
        <taxon>Pseudomonadota</taxon>
        <taxon>Alphaproteobacteria</taxon>
        <taxon>Rhodobacterales</taxon>
        <taxon>Paracoccaceae</taxon>
        <taxon>Aliishimia</taxon>
    </lineage>
</organism>
<dbReference type="HAMAP" id="MF_00900">
    <property type="entry name" value="GTPase_HflX"/>
    <property type="match status" value="1"/>
</dbReference>
<name>A0A4S4NJW2_9RHOB</name>
<dbReference type="OrthoDB" id="9812272at2"/>
<evidence type="ECO:0000256" key="7">
    <source>
        <dbReference type="PIRSR" id="PIRSR006809-2"/>
    </source>
</evidence>
<evidence type="ECO:0000256" key="5">
    <source>
        <dbReference type="HAMAP-Rule" id="MF_00900"/>
    </source>
</evidence>
<dbReference type="Pfam" id="PF01926">
    <property type="entry name" value="MMR_HSR1"/>
    <property type="match status" value="1"/>
</dbReference>
<keyword evidence="1 7" id="KW-0479">Metal-binding</keyword>
<feature type="binding site" evidence="6">
    <location>
        <begin position="317"/>
        <end position="320"/>
    </location>
    <ligand>
        <name>GTP</name>
        <dbReference type="ChEBI" id="CHEBI:37565"/>
    </ligand>
</feature>
<dbReference type="InterPro" id="IPR016496">
    <property type="entry name" value="GTPase_HflX"/>
</dbReference>
<dbReference type="GO" id="GO:0005525">
    <property type="term" value="F:GTP binding"/>
    <property type="evidence" value="ECO:0007669"/>
    <property type="project" value="UniProtKB-UniRule"/>
</dbReference>
<evidence type="ECO:0000256" key="1">
    <source>
        <dbReference type="ARBA" id="ARBA00022723"/>
    </source>
</evidence>
<comment type="function">
    <text evidence="5">GTPase that associates with the 50S ribosomal subunit and may have a role during protein synthesis or ribosome biogenesis.</text>
</comment>
<evidence type="ECO:0000256" key="4">
    <source>
        <dbReference type="ARBA" id="ARBA00023134"/>
    </source>
</evidence>
<dbReference type="InterPro" id="IPR006073">
    <property type="entry name" value="GTP-bd"/>
</dbReference>
<dbReference type="Gene3D" id="3.40.50.11060">
    <property type="entry name" value="GTPase HflX, N-terminal domain"/>
    <property type="match status" value="1"/>
</dbReference>
<feature type="binding site" evidence="6">
    <location>
        <begin position="344"/>
        <end position="346"/>
    </location>
    <ligand>
        <name>GTP</name>
        <dbReference type="ChEBI" id="CHEBI:37565"/>
    </ligand>
</feature>
<feature type="binding site" evidence="7">
    <location>
        <position position="230"/>
    </location>
    <ligand>
        <name>Mg(2+)</name>
        <dbReference type="ChEBI" id="CHEBI:18420"/>
    </ligand>
</feature>
<dbReference type="Proteomes" id="UP000306602">
    <property type="component" value="Unassembled WGS sequence"/>
</dbReference>
<dbReference type="InterPro" id="IPR030394">
    <property type="entry name" value="G_HFLX_dom"/>
</dbReference>
<keyword evidence="2 5" id="KW-0547">Nucleotide-binding</keyword>
<dbReference type="PANTHER" id="PTHR10229">
    <property type="entry name" value="GTP-BINDING PROTEIN HFLX"/>
    <property type="match status" value="1"/>
</dbReference>